<dbReference type="Gene3D" id="3.40.50.300">
    <property type="entry name" value="P-loop containing nucleotide triphosphate hydrolases"/>
    <property type="match status" value="1"/>
</dbReference>
<dbReference type="CDD" id="cd02042">
    <property type="entry name" value="ParAB_family"/>
    <property type="match status" value="1"/>
</dbReference>
<protein>
    <submittedName>
        <fullName evidence="2">Chromosome partitioning protein</fullName>
    </submittedName>
</protein>
<dbReference type="PIRSF" id="PIRSF009320">
    <property type="entry name" value="Nuc_binding_HP_1000"/>
    <property type="match status" value="1"/>
</dbReference>
<dbReference type="RefSeq" id="WP_109887380.1">
    <property type="nucleotide sequence ID" value="NZ_CP029550.1"/>
</dbReference>
<dbReference type="EMBL" id="CP029550">
    <property type="protein sequence ID" value="AWN39692.1"/>
    <property type="molecule type" value="Genomic_DNA"/>
</dbReference>
<proteinExistence type="predicted"/>
<evidence type="ECO:0000259" key="1">
    <source>
        <dbReference type="Pfam" id="PF01656"/>
    </source>
</evidence>
<name>A0A2U8W2W1_9HYPH</name>
<dbReference type="OrthoDB" id="9804460at2"/>
<dbReference type="AlphaFoldDB" id="A0A2U8W2W1"/>
<dbReference type="InterPro" id="IPR002586">
    <property type="entry name" value="CobQ/CobB/MinD/ParA_Nub-bd_dom"/>
</dbReference>
<keyword evidence="3" id="KW-1185">Reference proteome</keyword>
<reference evidence="3" key="1">
    <citation type="submission" date="2018-05" db="EMBL/GenBank/DDBJ databases">
        <title>Complete Genome Sequence of Methylobacterium sp. 17SD2-17.</title>
        <authorList>
            <person name="Srinivasan S."/>
        </authorList>
    </citation>
    <scope>NUCLEOTIDE SEQUENCE [LARGE SCALE GENOMIC DNA]</scope>
    <source>
        <strain evidence="3">17SD2-17</strain>
    </source>
</reference>
<dbReference type="SUPFAM" id="SSF52540">
    <property type="entry name" value="P-loop containing nucleoside triphosphate hydrolases"/>
    <property type="match status" value="1"/>
</dbReference>
<evidence type="ECO:0000313" key="2">
    <source>
        <dbReference type="EMBL" id="AWN39692.1"/>
    </source>
</evidence>
<gene>
    <name evidence="2" type="ORF">DK389_03015</name>
</gene>
<dbReference type="PANTHER" id="PTHR13696:SF96">
    <property type="entry name" value="COBQ_COBB_MIND_PARA NUCLEOTIDE BINDING DOMAIN-CONTAINING PROTEIN"/>
    <property type="match status" value="1"/>
</dbReference>
<dbReference type="InterPro" id="IPR050678">
    <property type="entry name" value="DNA_Partitioning_ATPase"/>
</dbReference>
<dbReference type="InterPro" id="IPR027417">
    <property type="entry name" value="P-loop_NTPase"/>
</dbReference>
<dbReference type="Pfam" id="PF01656">
    <property type="entry name" value="CbiA"/>
    <property type="match status" value="1"/>
</dbReference>
<accession>A0A2U8W2W1</accession>
<evidence type="ECO:0000313" key="3">
    <source>
        <dbReference type="Proteomes" id="UP000245926"/>
    </source>
</evidence>
<organism evidence="2 3">
    <name type="scientific">Methylobacterium durans</name>
    <dbReference type="NCBI Taxonomy" id="2202825"/>
    <lineage>
        <taxon>Bacteria</taxon>
        <taxon>Pseudomonadati</taxon>
        <taxon>Pseudomonadota</taxon>
        <taxon>Alphaproteobacteria</taxon>
        <taxon>Hyphomicrobiales</taxon>
        <taxon>Methylobacteriaceae</taxon>
        <taxon>Methylobacterium</taxon>
    </lineage>
</organism>
<dbReference type="Proteomes" id="UP000245926">
    <property type="component" value="Chromosome"/>
</dbReference>
<feature type="domain" description="CobQ/CobB/MinD/ParA nucleotide binding" evidence="1">
    <location>
        <begin position="4"/>
        <end position="181"/>
    </location>
</feature>
<dbReference type="KEGG" id="mets:DK389_03015"/>
<sequence length="234" mass="24509">MHTILIAAQKGGAGKSTLAVHLGALAQQTGKTLLIDADPQGSLSFWHRRRSAPTPHLAKASAADVPEILNRAEQQGVNWVVIDSPPHNGSLIGSLMSRATLTLIPVRPGPFDLDAVGATLAMARSLKAPLACIINAAPPIKRGDTQVSTVAETRAVLMSMGAPVLPGQVSQRVSLSYALIGGQSVDEYEPEGRACAEVGAMWATISDLAHTFPRQARSSWQASSVPAWGVMGRA</sequence>
<dbReference type="PANTHER" id="PTHR13696">
    <property type="entry name" value="P-LOOP CONTAINING NUCLEOSIDE TRIPHOSPHATE HYDROLASE"/>
    <property type="match status" value="1"/>
</dbReference>